<proteinExistence type="predicted"/>
<dbReference type="OrthoDB" id="9815497at2"/>
<dbReference type="InterPro" id="IPR027051">
    <property type="entry name" value="XdhC_Rossmann_dom"/>
</dbReference>
<dbReference type="AlphaFoldDB" id="A0A1W6D075"/>
<dbReference type="Proteomes" id="UP000193017">
    <property type="component" value="Chromosome"/>
</dbReference>
<dbReference type="KEGG" id="pcon:B0A89_13590"/>
<organism evidence="3 4">
    <name type="scientific">Paracoccus contaminans</name>
    <dbReference type="NCBI Taxonomy" id="1945662"/>
    <lineage>
        <taxon>Bacteria</taxon>
        <taxon>Pseudomonadati</taxon>
        <taxon>Pseudomonadota</taxon>
        <taxon>Alphaproteobacteria</taxon>
        <taxon>Rhodobacterales</taxon>
        <taxon>Paracoccaceae</taxon>
        <taxon>Paracoccus</taxon>
    </lineage>
</organism>
<accession>A0A1W6D075</accession>
<evidence type="ECO:0000313" key="3">
    <source>
        <dbReference type="EMBL" id="ARJ70510.1"/>
    </source>
</evidence>
<dbReference type="Pfam" id="PF02625">
    <property type="entry name" value="XdhC_CoxI"/>
    <property type="match status" value="1"/>
</dbReference>
<dbReference type="EMBL" id="CP020612">
    <property type="protein sequence ID" value="ARJ70510.1"/>
    <property type="molecule type" value="Genomic_DNA"/>
</dbReference>
<dbReference type="InterPro" id="IPR003777">
    <property type="entry name" value="XdhC_CoxI"/>
</dbReference>
<name>A0A1W6D075_9RHOB</name>
<gene>
    <name evidence="3" type="ORF">B0A89_13590</name>
</gene>
<evidence type="ECO:0008006" key="5">
    <source>
        <dbReference type="Google" id="ProtNLM"/>
    </source>
</evidence>
<feature type="domain" description="XdhC Rossmann" evidence="2">
    <location>
        <begin position="202"/>
        <end position="336"/>
    </location>
</feature>
<dbReference type="Pfam" id="PF13478">
    <property type="entry name" value="XdhC_C"/>
    <property type="match status" value="1"/>
</dbReference>
<dbReference type="InterPro" id="IPR052698">
    <property type="entry name" value="MoCofactor_Util/Proc"/>
</dbReference>
<reference evidence="3 4" key="1">
    <citation type="submission" date="2017-03" db="EMBL/GenBank/DDBJ databases">
        <title>Genome sequence of Paracoccus contaminans isolated from a water microcosm.</title>
        <authorList>
            <person name="Aurass P."/>
            <person name="Karste S."/>
            <person name="Trost E."/>
            <person name="Glaeser S.P."/>
            <person name="Kaempfer P."/>
            <person name="Flieger A."/>
        </authorList>
    </citation>
    <scope>NUCLEOTIDE SEQUENCE [LARGE SCALE GENOMIC DNA]</scope>
    <source>
        <strain evidence="4">RKI 16-01929T\LMG 29738T\CCM 8701T\CIP 111112T</strain>
    </source>
</reference>
<evidence type="ECO:0000259" key="1">
    <source>
        <dbReference type="Pfam" id="PF02625"/>
    </source>
</evidence>
<keyword evidence="4" id="KW-1185">Reference proteome</keyword>
<evidence type="ECO:0000259" key="2">
    <source>
        <dbReference type="Pfam" id="PF13478"/>
    </source>
</evidence>
<feature type="domain" description="XdhC- CoxI" evidence="1">
    <location>
        <begin position="59"/>
        <end position="120"/>
    </location>
</feature>
<dbReference type="PANTHER" id="PTHR30388:SF4">
    <property type="entry name" value="MOLYBDENUM COFACTOR INSERTION CHAPERONE PAOD"/>
    <property type="match status" value="1"/>
</dbReference>
<sequence length="343" mass="35128">MEGNGPSRSAVATLRNPSAGTAVGLAMTAPFSQPLSLRQPSMPAAACLDETDFPLPGPACCLCVITEVEGPSYRPLGAAMTVDAAGMRRGTLSSGCIEADVALHAGRALADGKVRQLRYGRGSRAADLELPCGGGLQITLFPAPDPRVIAAARSRLAAREPAFFLIGGSGLIAPDDPLAQGATAAPSGAGLLAVTLLPRLRLLILGRGPEPLALFRMARAAGIATRYYSADPQVPPEALALSGKGWPAGARLDARTAVALFFHDHDREPPLLAAALDSPAFYVGALGSARAHAMRVAALAETGVAQDRIARLAQPFGIVPHAREPVAIAAGVLAQVLADARLG</sequence>
<evidence type="ECO:0000313" key="4">
    <source>
        <dbReference type="Proteomes" id="UP000193017"/>
    </source>
</evidence>
<protein>
    <recommendedName>
        <fullName evidence="5">Xanthine dehydrogenase</fullName>
    </recommendedName>
</protein>
<dbReference type="PANTHER" id="PTHR30388">
    <property type="entry name" value="ALDEHYDE OXIDOREDUCTASE MOLYBDENUM COFACTOR ASSEMBLY PROTEIN"/>
    <property type="match status" value="1"/>
</dbReference>
<dbReference type="STRING" id="1945662.B0A89_13590"/>
<dbReference type="Gene3D" id="3.40.50.720">
    <property type="entry name" value="NAD(P)-binding Rossmann-like Domain"/>
    <property type="match status" value="1"/>
</dbReference>